<comment type="similarity">
    <text evidence="1">Belongs to the sigma-70 factor family.</text>
</comment>
<organism evidence="9 10">
    <name type="scientific">Crotalaria pallida</name>
    <name type="common">Smooth rattlebox</name>
    <name type="synonym">Crotalaria striata</name>
    <dbReference type="NCBI Taxonomy" id="3830"/>
    <lineage>
        <taxon>Eukaryota</taxon>
        <taxon>Viridiplantae</taxon>
        <taxon>Streptophyta</taxon>
        <taxon>Embryophyta</taxon>
        <taxon>Tracheophyta</taxon>
        <taxon>Spermatophyta</taxon>
        <taxon>Magnoliopsida</taxon>
        <taxon>eudicotyledons</taxon>
        <taxon>Gunneridae</taxon>
        <taxon>Pentapetalae</taxon>
        <taxon>rosids</taxon>
        <taxon>fabids</taxon>
        <taxon>Fabales</taxon>
        <taxon>Fabaceae</taxon>
        <taxon>Papilionoideae</taxon>
        <taxon>50 kb inversion clade</taxon>
        <taxon>genistoids sensu lato</taxon>
        <taxon>core genistoids</taxon>
        <taxon>Crotalarieae</taxon>
        <taxon>Crotalaria</taxon>
    </lineage>
</organism>
<name>A0AAN9P0M6_CROPI</name>
<dbReference type="PRINTS" id="PR00046">
    <property type="entry name" value="SIGMA70FCT"/>
</dbReference>
<dbReference type="GO" id="GO:0016987">
    <property type="term" value="F:sigma factor activity"/>
    <property type="evidence" value="ECO:0007669"/>
    <property type="project" value="UniProtKB-KW"/>
</dbReference>
<dbReference type="PANTHER" id="PTHR30603">
    <property type="entry name" value="RNA POLYMERASE SIGMA FACTOR RPO"/>
    <property type="match status" value="1"/>
</dbReference>
<keyword evidence="5" id="KW-0804">Transcription</keyword>
<dbReference type="InterPro" id="IPR007630">
    <property type="entry name" value="RNA_pol_sigma70_r4"/>
</dbReference>
<feature type="domain" description="RNA polymerase sigma-70 region 4" evidence="8">
    <location>
        <begin position="555"/>
        <end position="607"/>
    </location>
</feature>
<dbReference type="PANTHER" id="PTHR30603:SF13">
    <property type="entry name" value="RNA POLYMERASE SIGMA FACTOR SIGC"/>
    <property type="match status" value="1"/>
</dbReference>
<dbReference type="Pfam" id="PF04539">
    <property type="entry name" value="Sigma70_r3"/>
    <property type="match status" value="1"/>
</dbReference>
<evidence type="ECO:0000313" key="10">
    <source>
        <dbReference type="Proteomes" id="UP001372338"/>
    </source>
</evidence>
<dbReference type="Pfam" id="PF04542">
    <property type="entry name" value="Sigma70_r2"/>
    <property type="match status" value="1"/>
</dbReference>
<dbReference type="AlphaFoldDB" id="A0AAN9P0M6"/>
<dbReference type="InterPro" id="IPR013325">
    <property type="entry name" value="RNA_pol_sigma_r2"/>
</dbReference>
<evidence type="ECO:0000259" key="7">
    <source>
        <dbReference type="Pfam" id="PF04542"/>
    </source>
</evidence>
<keyword evidence="2" id="KW-0805">Transcription regulation</keyword>
<evidence type="ECO:0000256" key="5">
    <source>
        <dbReference type="ARBA" id="ARBA00023163"/>
    </source>
</evidence>
<dbReference type="InterPro" id="IPR050239">
    <property type="entry name" value="Sigma-70_RNA_pol_init_factors"/>
</dbReference>
<evidence type="ECO:0000256" key="1">
    <source>
        <dbReference type="ARBA" id="ARBA00007788"/>
    </source>
</evidence>
<evidence type="ECO:0000256" key="4">
    <source>
        <dbReference type="ARBA" id="ARBA00023125"/>
    </source>
</evidence>
<dbReference type="InterPro" id="IPR000943">
    <property type="entry name" value="RNA_pol_sigma70"/>
</dbReference>
<evidence type="ECO:0000256" key="3">
    <source>
        <dbReference type="ARBA" id="ARBA00023082"/>
    </source>
</evidence>
<evidence type="ECO:0000313" key="9">
    <source>
        <dbReference type="EMBL" id="KAK7282948.1"/>
    </source>
</evidence>
<dbReference type="GO" id="GO:0006352">
    <property type="term" value="P:DNA-templated transcription initiation"/>
    <property type="evidence" value="ECO:0007669"/>
    <property type="project" value="InterPro"/>
</dbReference>
<dbReference type="InterPro" id="IPR013324">
    <property type="entry name" value="RNA_pol_sigma_r3/r4-like"/>
</dbReference>
<evidence type="ECO:0008006" key="11">
    <source>
        <dbReference type="Google" id="ProtNLM"/>
    </source>
</evidence>
<reference evidence="9 10" key="1">
    <citation type="submission" date="2024-01" db="EMBL/GenBank/DDBJ databases">
        <title>The genomes of 5 underutilized Papilionoideae crops provide insights into root nodulation and disease resistanc.</title>
        <authorList>
            <person name="Yuan L."/>
        </authorList>
    </citation>
    <scope>NUCLEOTIDE SEQUENCE [LARGE SCALE GENOMIC DNA]</scope>
    <source>
        <strain evidence="9">ZHUSHIDOU_FW_LH</strain>
        <tissue evidence="9">Leaf</tissue>
    </source>
</reference>
<dbReference type="InterPro" id="IPR007624">
    <property type="entry name" value="RNA_pol_sigma70_r3"/>
</dbReference>
<dbReference type="SUPFAM" id="SSF88946">
    <property type="entry name" value="Sigma2 domain of RNA polymerase sigma factors"/>
    <property type="match status" value="1"/>
</dbReference>
<sequence>MVEPTTPALHWEGDEEFVVEVTEASSYDIHTQTVNASIILLCCCNSNSYRIIIIIIIMGLLNLRFNYNYNASAIHSPHSFINSPLKLSSSSAGGRENTLNSERIHSLSTVYEEAETSHKGFPRAFTCFSSALDILDNDSLQRQEIKVNKGKRSLSSVHEVIDNTQMHFGEEMSPTSTKYQSFKAIHFRLLLENLGTLEETFDDSEARKLKNDIMLQLGKLGALEFFEACLSRAVEPSRVLYFTNGHPDQVGALQKNGKLDVYTDKVFVQSSRKKQNKTRRKRAFGATEILPQPLPLKVDQDDLLRARPSSSVKRESNGKNRRMVVARREAELSKGVKVLAELEKIRAAIEEDTNQVASLSSWAEAAGVDDQVLKQNLLYGQYCRDELIRSTRSLVLYVARKYKGMGISMEDLLQAGYVGVLQGAERFDCTRGYRFSTYVQYWIRKSMSRMVTRYARSIVVPWSLSKAINQIQKAQKTRKSASMKSPDDYEIAKMTGLSLEKIRLASTCLRVVASIDQKVGDCHSVKYMEFMPDTLVGCPEDAVMKQHMRKDIYDLLNCLDSRERQIIILRFGLSDHQPRSLEDIGRHFKVSKEWVRRLVKDALSKLRDKATVSNLNFYLDLDF</sequence>
<keyword evidence="10" id="KW-1185">Reference proteome</keyword>
<dbReference type="Proteomes" id="UP001372338">
    <property type="component" value="Unassembled WGS sequence"/>
</dbReference>
<dbReference type="GO" id="GO:0003677">
    <property type="term" value="F:DNA binding"/>
    <property type="evidence" value="ECO:0007669"/>
    <property type="project" value="UniProtKB-KW"/>
</dbReference>
<evidence type="ECO:0000256" key="2">
    <source>
        <dbReference type="ARBA" id="ARBA00023015"/>
    </source>
</evidence>
<dbReference type="Pfam" id="PF04545">
    <property type="entry name" value="Sigma70_r4"/>
    <property type="match status" value="1"/>
</dbReference>
<dbReference type="InterPro" id="IPR007627">
    <property type="entry name" value="RNA_pol_sigma70_r2"/>
</dbReference>
<proteinExistence type="inferred from homology"/>
<keyword evidence="4" id="KW-0238">DNA-binding</keyword>
<feature type="domain" description="RNA polymerase sigma-70 region 3" evidence="6">
    <location>
        <begin position="467"/>
        <end position="541"/>
    </location>
</feature>
<feature type="domain" description="RNA polymerase sigma-70 region 2" evidence="7">
    <location>
        <begin position="387"/>
        <end position="456"/>
    </location>
</feature>
<evidence type="ECO:0000259" key="6">
    <source>
        <dbReference type="Pfam" id="PF04539"/>
    </source>
</evidence>
<dbReference type="InterPro" id="IPR014284">
    <property type="entry name" value="RNA_pol_sigma-70_dom"/>
</dbReference>
<dbReference type="InterPro" id="IPR036388">
    <property type="entry name" value="WH-like_DNA-bd_sf"/>
</dbReference>
<dbReference type="Gene3D" id="1.10.10.10">
    <property type="entry name" value="Winged helix-like DNA-binding domain superfamily/Winged helix DNA-binding domain"/>
    <property type="match status" value="2"/>
</dbReference>
<gene>
    <name evidence="9" type="ORF">RIF29_12089</name>
</gene>
<dbReference type="CDD" id="cd06171">
    <property type="entry name" value="Sigma70_r4"/>
    <property type="match status" value="1"/>
</dbReference>
<protein>
    <recommendedName>
        <fullName evidence="11">Sigma factor</fullName>
    </recommendedName>
</protein>
<dbReference type="SUPFAM" id="SSF88659">
    <property type="entry name" value="Sigma3 and sigma4 domains of RNA polymerase sigma factors"/>
    <property type="match status" value="2"/>
</dbReference>
<keyword evidence="3" id="KW-0731">Sigma factor</keyword>
<dbReference type="GO" id="GO:0071482">
    <property type="term" value="P:cellular response to light stimulus"/>
    <property type="evidence" value="ECO:0007669"/>
    <property type="project" value="UniProtKB-ARBA"/>
</dbReference>
<accession>A0AAN9P0M6</accession>
<dbReference type="NCBIfam" id="TIGR02937">
    <property type="entry name" value="sigma70-ECF"/>
    <property type="match status" value="1"/>
</dbReference>
<dbReference type="EMBL" id="JAYWIO010000002">
    <property type="protein sequence ID" value="KAK7282948.1"/>
    <property type="molecule type" value="Genomic_DNA"/>
</dbReference>
<dbReference type="Gene3D" id="1.20.120.1810">
    <property type="match status" value="1"/>
</dbReference>
<evidence type="ECO:0000259" key="8">
    <source>
        <dbReference type="Pfam" id="PF04545"/>
    </source>
</evidence>
<comment type="caution">
    <text evidence="9">The sequence shown here is derived from an EMBL/GenBank/DDBJ whole genome shotgun (WGS) entry which is preliminary data.</text>
</comment>